<dbReference type="InterPro" id="IPR036439">
    <property type="entry name" value="Dockerin_dom_sf"/>
</dbReference>
<dbReference type="KEGG" id="amuc:Pan181_31960"/>
<protein>
    <recommendedName>
        <fullName evidence="2">Ice-binding protein C-terminal domain-containing protein</fullName>
    </recommendedName>
</protein>
<keyword evidence="4" id="KW-1185">Reference proteome</keyword>
<evidence type="ECO:0000259" key="2">
    <source>
        <dbReference type="Pfam" id="PF07589"/>
    </source>
</evidence>
<dbReference type="PROSITE" id="PS00018">
    <property type="entry name" value="EF_HAND_1"/>
    <property type="match status" value="1"/>
</dbReference>
<evidence type="ECO:0000256" key="1">
    <source>
        <dbReference type="SAM" id="SignalP"/>
    </source>
</evidence>
<dbReference type="SUPFAM" id="SSF49899">
    <property type="entry name" value="Concanavalin A-like lectins/glucanases"/>
    <property type="match status" value="2"/>
</dbReference>
<dbReference type="InterPro" id="IPR013320">
    <property type="entry name" value="ConA-like_dom_sf"/>
</dbReference>
<dbReference type="Pfam" id="PF07589">
    <property type="entry name" value="PEP-CTERM"/>
    <property type="match status" value="1"/>
</dbReference>
<organism evidence="3 4">
    <name type="scientific">Aeoliella mucimassa</name>
    <dbReference type="NCBI Taxonomy" id="2527972"/>
    <lineage>
        <taxon>Bacteria</taxon>
        <taxon>Pseudomonadati</taxon>
        <taxon>Planctomycetota</taxon>
        <taxon>Planctomycetia</taxon>
        <taxon>Pirellulales</taxon>
        <taxon>Lacipirellulaceae</taxon>
        <taxon>Aeoliella</taxon>
    </lineage>
</organism>
<evidence type="ECO:0000313" key="4">
    <source>
        <dbReference type="Proteomes" id="UP000315750"/>
    </source>
</evidence>
<dbReference type="EMBL" id="CP036278">
    <property type="protein sequence ID" value="QDU56984.1"/>
    <property type="molecule type" value="Genomic_DNA"/>
</dbReference>
<name>A0A518AQI5_9BACT</name>
<proteinExistence type="predicted"/>
<evidence type="ECO:0000313" key="3">
    <source>
        <dbReference type="EMBL" id="QDU56984.1"/>
    </source>
</evidence>
<dbReference type="InterPro" id="IPR018247">
    <property type="entry name" value="EF_Hand_1_Ca_BS"/>
</dbReference>
<reference evidence="3 4" key="1">
    <citation type="submission" date="2019-02" db="EMBL/GenBank/DDBJ databases">
        <title>Deep-cultivation of Planctomycetes and their phenomic and genomic characterization uncovers novel biology.</title>
        <authorList>
            <person name="Wiegand S."/>
            <person name="Jogler M."/>
            <person name="Boedeker C."/>
            <person name="Pinto D."/>
            <person name="Vollmers J."/>
            <person name="Rivas-Marin E."/>
            <person name="Kohn T."/>
            <person name="Peeters S.H."/>
            <person name="Heuer A."/>
            <person name="Rast P."/>
            <person name="Oberbeckmann S."/>
            <person name="Bunk B."/>
            <person name="Jeske O."/>
            <person name="Meyerdierks A."/>
            <person name="Storesund J.E."/>
            <person name="Kallscheuer N."/>
            <person name="Luecker S."/>
            <person name="Lage O.M."/>
            <person name="Pohl T."/>
            <person name="Merkel B.J."/>
            <person name="Hornburger P."/>
            <person name="Mueller R.-W."/>
            <person name="Bruemmer F."/>
            <person name="Labrenz M."/>
            <person name="Spormann A.M."/>
            <person name="Op den Camp H."/>
            <person name="Overmann J."/>
            <person name="Amann R."/>
            <person name="Jetten M.S.M."/>
            <person name="Mascher T."/>
            <person name="Medema M.H."/>
            <person name="Devos D.P."/>
            <person name="Kaster A.-K."/>
            <person name="Ovreas L."/>
            <person name="Rohde M."/>
            <person name="Galperin M.Y."/>
            <person name="Jogler C."/>
        </authorList>
    </citation>
    <scope>NUCLEOTIDE SEQUENCE [LARGE SCALE GENOMIC DNA]</scope>
    <source>
        <strain evidence="3 4">Pan181</strain>
    </source>
</reference>
<feature type="chain" id="PRO_5022246145" description="Ice-binding protein C-terminal domain-containing protein" evidence="1">
    <location>
        <begin position="28"/>
        <end position="1344"/>
    </location>
</feature>
<dbReference type="Gene3D" id="2.60.120.200">
    <property type="match status" value="2"/>
</dbReference>
<dbReference type="InterPro" id="IPR013424">
    <property type="entry name" value="Ice-binding_C"/>
</dbReference>
<keyword evidence="1" id="KW-0732">Signal</keyword>
<dbReference type="GO" id="GO:0000272">
    <property type="term" value="P:polysaccharide catabolic process"/>
    <property type="evidence" value="ECO:0007669"/>
    <property type="project" value="InterPro"/>
</dbReference>
<sequence precursor="true">MLVSRIRVMTAALVLPFAMSGSVSLWAAFDGFNVLSSAFDNQYTGDQIFDGTAAINGWATAGGAEDDDLLLNGSNVTLTYDDTNGWLQQDTGSTPWELGSGSWTVEVRAKVGSTGTGNGGFVIWAALNGNRDILTIRENAVMSFAGTVYESSSNTDAFHDFRLVYDASANAYHYFRDAVQLTPLVGVAPQATTGSTRLIFGDCCTSVAGSTFGGFGESFDIEYVRYDMTGAYSPTSDQGATVVTIDRSTGNITLTNTTGTPVANIVGYSLLSEAGGLTQTGWIQQASGSQLANDNDNWTVTTAAGVTTDLSEAVFTTSGSGDGGDLLAGTGSWNFGNVWTQSPFEDVQLELLLDDGTVLNSGTDFQLVYTGNDDQAFAFGDLAGASVNDGPDGDIDLVDWQKFKSVYGSDVTGFTQVSAYLAGDLNGDGASDFGDFNAFRTLYDAANGPGAFAAAVSGAAVPEPATWLSAVVGVVGFAMRRRAVCLLGLTLACGAMLATNATAQVPVAIFSDDFQAYPLTDPSDFSPTGNWTHNGNGTAPNADRIFDTPNYGGTRLWIASAANAAAGSGLDSRGITQAEGFLSNTDYTFSAAFVTETFNATRTATGTYDLLVGQSFASATSVVGGPQAFTAQGDFDASIEGTIDDSYDDQRTTLAFNSGTVNAGDQLFITFAYDGVDASNAFVAVDEVEILAQADIGARVNTTTGNITLFGDDLFDFDITGYSLTSALGQLIPENLTSLESQGIGDASMTADDGIGFEVLGTPSTTEVAEGHLTTFTTFTESTNLSLGNLFDTTTPEGERDLALTLSTVSGEELSAVIEYVTSVNVQGDFNGDGVVNLGDYTVWRDNLGAGDESAINNNGDGGGVTMSDYTYWKERFGNSASGAITAQSVAVPEPTAALLLVVGMALLSCRRASRAIAFAACVCLVCVSTSSYAVQIDRQYDFGDDPDESASHGTSMSGATYDSAGTLGAGDLQDLEVNGSPTYVSVSSRPGALSSDLGAQFNGTSDALSTAISLNAPSQMWDNSTFFPGPAPYVFPHNYEGIFTHGIQLWAQPNQAALGTASQTLISDANQHGIGISAEGNWELIYRGARFDTEVPVADTLDENGWAHVMEITRPSGGASGGTLIINGTAVFTNAASYFADAGPLVVGASGDGSGGFTNHYNGTLDDVRLFLWGDNSNQLGADNAVGGTNSGGPDPTPIVLNADGQDWGGLDLGTTSDWIAQQLTTLGITDPGDVDLSGGLADAADEAAFVSFWRQQQTFNGVRIGDWNSRQEGDLNYDGIVDLRDAFILHESLTASGAGGFNFALLNGAAVPEPKAMTLTLCLLLGFVAWARSARHRATMSV</sequence>
<accession>A0A518AQI5</accession>
<dbReference type="Proteomes" id="UP000315750">
    <property type="component" value="Chromosome"/>
</dbReference>
<feature type="domain" description="Ice-binding protein C-terminal" evidence="2">
    <location>
        <begin position="460"/>
        <end position="482"/>
    </location>
</feature>
<dbReference type="Gene3D" id="1.10.1330.10">
    <property type="entry name" value="Dockerin domain"/>
    <property type="match status" value="1"/>
</dbReference>
<gene>
    <name evidence="3" type="ORF">Pan181_31960</name>
</gene>
<feature type="signal peptide" evidence="1">
    <location>
        <begin position="1"/>
        <end position="27"/>
    </location>
</feature>